<evidence type="ECO:0000256" key="1">
    <source>
        <dbReference type="ARBA" id="ARBA00005578"/>
    </source>
</evidence>
<evidence type="ECO:0000256" key="2">
    <source>
        <dbReference type="RuleBase" id="RU003860"/>
    </source>
</evidence>
<dbReference type="InterPro" id="IPR002634">
    <property type="entry name" value="BolA"/>
</dbReference>
<dbReference type="PANTHER" id="PTHR46188:SF1">
    <property type="entry name" value="BOLA-LIKE PROTEIN 3"/>
    <property type="match status" value="1"/>
</dbReference>
<evidence type="ECO:0000313" key="4">
    <source>
        <dbReference type="Proteomes" id="UP000275078"/>
    </source>
</evidence>
<dbReference type="STRING" id="1160509.A0A3N4J1H8"/>
<name>A0A3N4J1H8_ASCIM</name>
<dbReference type="Gene3D" id="3.30.300.90">
    <property type="entry name" value="BolA-like"/>
    <property type="match status" value="1"/>
</dbReference>
<evidence type="ECO:0000313" key="3">
    <source>
        <dbReference type="EMBL" id="RPA87774.1"/>
    </source>
</evidence>
<protein>
    <submittedName>
        <fullName evidence="3">Bola-like protein</fullName>
    </submittedName>
</protein>
<keyword evidence="4" id="KW-1185">Reference proteome</keyword>
<dbReference type="Proteomes" id="UP000275078">
    <property type="component" value="Unassembled WGS sequence"/>
</dbReference>
<gene>
    <name evidence="3" type="ORF">BJ508DRAFT_410476</name>
</gene>
<accession>A0A3N4J1H8</accession>
<proteinExistence type="inferred from homology"/>
<dbReference type="GO" id="GO:0005759">
    <property type="term" value="C:mitochondrial matrix"/>
    <property type="evidence" value="ECO:0007669"/>
    <property type="project" value="TreeGrafter"/>
</dbReference>
<dbReference type="InterPro" id="IPR036065">
    <property type="entry name" value="BolA-like_sf"/>
</dbReference>
<dbReference type="SUPFAM" id="SSF82657">
    <property type="entry name" value="BolA-like"/>
    <property type="match status" value="1"/>
</dbReference>
<comment type="similarity">
    <text evidence="1 2">Belongs to the BolA/IbaG family.</text>
</comment>
<sequence length="149" mass="16073">MSVAARTIQRLAAVSIRSAPSALRSTGILSAPRIQIRLTAAFPIRATHRAYSTSSPEGTIAGGAAGKLLPPDYLDQAEKEVFEMLADKLQPTRLEVQDVSGGCGSMYAVEIASPNFKGLTMIKQHRMVQEILADKIKGWHGLQLKTKAE</sequence>
<dbReference type="PANTHER" id="PTHR46188">
    <property type="entry name" value="BOLA-LIKE PROTEIN 3"/>
    <property type="match status" value="1"/>
</dbReference>
<dbReference type="InterPro" id="IPR052275">
    <property type="entry name" value="Mt_Fe-S_assembly_factor"/>
</dbReference>
<organism evidence="3 4">
    <name type="scientific">Ascobolus immersus RN42</name>
    <dbReference type="NCBI Taxonomy" id="1160509"/>
    <lineage>
        <taxon>Eukaryota</taxon>
        <taxon>Fungi</taxon>
        <taxon>Dikarya</taxon>
        <taxon>Ascomycota</taxon>
        <taxon>Pezizomycotina</taxon>
        <taxon>Pezizomycetes</taxon>
        <taxon>Pezizales</taxon>
        <taxon>Ascobolaceae</taxon>
        <taxon>Ascobolus</taxon>
    </lineage>
</organism>
<dbReference type="EMBL" id="ML119646">
    <property type="protein sequence ID" value="RPA87774.1"/>
    <property type="molecule type" value="Genomic_DNA"/>
</dbReference>
<dbReference type="AlphaFoldDB" id="A0A3N4J1H8"/>
<dbReference type="Pfam" id="PF01722">
    <property type="entry name" value="BolA"/>
    <property type="match status" value="1"/>
</dbReference>
<reference evidence="3 4" key="1">
    <citation type="journal article" date="2018" name="Nat. Ecol. Evol.">
        <title>Pezizomycetes genomes reveal the molecular basis of ectomycorrhizal truffle lifestyle.</title>
        <authorList>
            <person name="Murat C."/>
            <person name="Payen T."/>
            <person name="Noel B."/>
            <person name="Kuo A."/>
            <person name="Morin E."/>
            <person name="Chen J."/>
            <person name="Kohler A."/>
            <person name="Krizsan K."/>
            <person name="Balestrini R."/>
            <person name="Da Silva C."/>
            <person name="Montanini B."/>
            <person name="Hainaut M."/>
            <person name="Levati E."/>
            <person name="Barry K.W."/>
            <person name="Belfiori B."/>
            <person name="Cichocki N."/>
            <person name="Clum A."/>
            <person name="Dockter R.B."/>
            <person name="Fauchery L."/>
            <person name="Guy J."/>
            <person name="Iotti M."/>
            <person name="Le Tacon F."/>
            <person name="Lindquist E.A."/>
            <person name="Lipzen A."/>
            <person name="Malagnac F."/>
            <person name="Mello A."/>
            <person name="Molinier V."/>
            <person name="Miyauchi S."/>
            <person name="Poulain J."/>
            <person name="Riccioni C."/>
            <person name="Rubini A."/>
            <person name="Sitrit Y."/>
            <person name="Splivallo R."/>
            <person name="Traeger S."/>
            <person name="Wang M."/>
            <person name="Zifcakova L."/>
            <person name="Wipf D."/>
            <person name="Zambonelli A."/>
            <person name="Paolocci F."/>
            <person name="Nowrousian M."/>
            <person name="Ottonello S."/>
            <person name="Baldrian P."/>
            <person name="Spatafora J.W."/>
            <person name="Henrissat B."/>
            <person name="Nagy L.G."/>
            <person name="Aury J.M."/>
            <person name="Wincker P."/>
            <person name="Grigoriev I.V."/>
            <person name="Bonfante P."/>
            <person name="Martin F.M."/>
        </authorList>
    </citation>
    <scope>NUCLEOTIDE SEQUENCE [LARGE SCALE GENOMIC DNA]</scope>
    <source>
        <strain evidence="3 4">RN42</strain>
    </source>
</reference>
<dbReference type="OrthoDB" id="203381at2759"/>